<keyword evidence="3" id="KW-1185">Reference proteome</keyword>
<name>C5BK70_TERTT</name>
<dbReference type="KEGG" id="ttu:TERTU_2317"/>
<dbReference type="GO" id="GO:0016787">
    <property type="term" value="F:hydrolase activity"/>
    <property type="evidence" value="ECO:0007669"/>
    <property type="project" value="UniProtKB-KW"/>
</dbReference>
<dbReference type="Proteomes" id="UP000009080">
    <property type="component" value="Chromosome"/>
</dbReference>
<dbReference type="SUPFAM" id="SSF53474">
    <property type="entry name" value="alpha/beta-Hydrolases"/>
    <property type="match status" value="1"/>
</dbReference>
<dbReference type="InterPro" id="IPR029058">
    <property type="entry name" value="AB_hydrolase_fold"/>
</dbReference>
<dbReference type="PANTHER" id="PTHR43329">
    <property type="entry name" value="EPOXIDE HYDROLASE"/>
    <property type="match status" value="1"/>
</dbReference>
<dbReference type="InterPro" id="IPR000073">
    <property type="entry name" value="AB_hydrolase_1"/>
</dbReference>
<accession>C5BK70</accession>
<dbReference type="EMBL" id="CP001614">
    <property type="protein sequence ID" value="ACR11986.1"/>
    <property type="molecule type" value="Genomic_DNA"/>
</dbReference>
<gene>
    <name evidence="2" type="ordered locus">TERTU_2317</name>
</gene>
<dbReference type="eggNOG" id="COG2267">
    <property type="taxonomic scope" value="Bacteria"/>
</dbReference>
<dbReference type="STRING" id="377629.TERTU_2317"/>
<evidence type="ECO:0000259" key="1">
    <source>
        <dbReference type="Pfam" id="PF00561"/>
    </source>
</evidence>
<reference evidence="2 3" key="1">
    <citation type="journal article" date="2009" name="PLoS ONE">
        <title>The complete genome of Teredinibacter turnerae T7901: an intracellular endosymbiont of marine wood-boring bivalves (shipworms).</title>
        <authorList>
            <person name="Yang J.C."/>
            <person name="Madupu R."/>
            <person name="Durkin A.S."/>
            <person name="Ekborg N.A."/>
            <person name="Pedamallu C.S."/>
            <person name="Hostetler J.B."/>
            <person name="Radune D."/>
            <person name="Toms B.S."/>
            <person name="Henrissat B."/>
            <person name="Coutinho P.M."/>
            <person name="Schwarz S."/>
            <person name="Field L."/>
            <person name="Trindade-Silva A.E."/>
            <person name="Soares C.A.G."/>
            <person name="Elshahawi S."/>
            <person name="Hanora A."/>
            <person name="Schmidt E.W."/>
            <person name="Haygood M.G."/>
            <person name="Posfai J."/>
            <person name="Benner J."/>
            <person name="Madinger C."/>
            <person name="Nove J."/>
            <person name="Anton B."/>
            <person name="Chaudhary K."/>
            <person name="Foster J."/>
            <person name="Holman A."/>
            <person name="Kumar S."/>
            <person name="Lessard P.A."/>
            <person name="Luyten Y.A."/>
            <person name="Slatko B."/>
            <person name="Wood N."/>
            <person name="Wu B."/>
            <person name="Teplitski M."/>
            <person name="Mougous J.D."/>
            <person name="Ward N."/>
            <person name="Eisen J.A."/>
            <person name="Badger J.H."/>
            <person name="Distel D.L."/>
        </authorList>
    </citation>
    <scope>NUCLEOTIDE SEQUENCE [LARGE SCALE GENOMIC DNA]</scope>
    <source>
        <strain evidence="3">ATCC 39867 / T7901</strain>
    </source>
</reference>
<protein>
    <submittedName>
        <fullName evidence="2">Alpha/beta hydrolase family protein</fullName>
    </submittedName>
</protein>
<evidence type="ECO:0000313" key="3">
    <source>
        <dbReference type="Proteomes" id="UP000009080"/>
    </source>
</evidence>
<keyword evidence="2" id="KW-0378">Hydrolase</keyword>
<dbReference type="Pfam" id="PF00561">
    <property type="entry name" value="Abhydrolase_1"/>
    <property type="match status" value="1"/>
</dbReference>
<dbReference type="Gene3D" id="3.40.50.1820">
    <property type="entry name" value="alpha/beta hydrolase"/>
    <property type="match status" value="1"/>
</dbReference>
<dbReference type="RefSeq" id="WP_015818098.1">
    <property type="nucleotide sequence ID" value="NC_012997.1"/>
</dbReference>
<dbReference type="AlphaFoldDB" id="C5BK70"/>
<evidence type="ECO:0000313" key="2">
    <source>
        <dbReference type="EMBL" id="ACR11986.1"/>
    </source>
</evidence>
<feature type="domain" description="AB hydrolase-1" evidence="1">
    <location>
        <begin position="23"/>
        <end position="222"/>
    </location>
</feature>
<dbReference type="HOGENOM" id="CLU_020336_36_0_6"/>
<proteinExistence type="predicted"/>
<sequence>MDKYLNVNGIKVHYKNFPGGGKTLLLVHGLTQNIASFDGLIDEGLANDINVVMPDLRGRGLSEKPETGYSVEDHSNDLLELIKALDLNDVALAGHSYGALLCYYLAAKNPKTITSLISLDTPCGLHPEIRKQIQAGVSRIGKKYSSWEEFINGVKQMPHLKGWWNPRIESLYRADAEIFSDGSVTTRSSAIAIAETVDKAFLIDWNHVLKSIEQPLLMLNATGPFGGAGAPPMLPKDSAMAVVNGVKNGVYVDIPGNHITMLYGNGATKIVSSIKHFLCD</sequence>
<organism evidence="2 3">
    <name type="scientific">Teredinibacter turnerae (strain ATCC 39867 / T7901)</name>
    <dbReference type="NCBI Taxonomy" id="377629"/>
    <lineage>
        <taxon>Bacteria</taxon>
        <taxon>Pseudomonadati</taxon>
        <taxon>Pseudomonadota</taxon>
        <taxon>Gammaproteobacteria</taxon>
        <taxon>Cellvibrionales</taxon>
        <taxon>Cellvibrionaceae</taxon>
        <taxon>Teredinibacter</taxon>
    </lineage>
</organism>